<name>E6PQF1_9ZZZZ</name>
<dbReference type="PANTHER" id="PTHR44757:SF2">
    <property type="entry name" value="BIOFILM ARCHITECTURE MAINTENANCE PROTEIN MBAA"/>
    <property type="match status" value="1"/>
</dbReference>
<dbReference type="InterPro" id="IPR035919">
    <property type="entry name" value="EAL_sf"/>
</dbReference>
<feature type="domain" description="GGDEF" evidence="2">
    <location>
        <begin position="101"/>
        <end position="234"/>
    </location>
</feature>
<feature type="domain" description="EAL" evidence="1">
    <location>
        <begin position="243"/>
        <end position="504"/>
    </location>
</feature>
<dbReference type="SUPFAM" id="SSF141868">
    <property type="entry name" value="EAL domain-like"/>
    <property type="match status" value="1"/>
</dbReference>
<evidence type="ECO:0000259" key="1">
    <source>
        <dbReference type="PROSITE" id="PS50883"/>
    </source>
</evidence>
<proteinExistence type="predicted"/>
<reference evidence="3" key="1">
    <citation type="submission" date="2009-10" db="EMBL/GenBank/DDBJ databases">
        <title>Diversity of trophic interactions inside an arsenic-rich microbial ecosystem.</title>
        <authorList>
            <person name="Bertin P.N."/>
            <person name="Heinrich-Salmeron A."/>
            <person name="Pelletier E."/>
            <person name="Goulhen-Chollet F."/>
            <person name="Arsene-Ploetze F."/>
            <person name="Gallien S."/>
            <person name="Calteau A."/>
            <person name="Vallenet D."/>
            <person name="Casiot C."/>
            <person name="Chane-Woon-Ming B."/>
            <person name="Giloteaux L."/>
            <person name="Barakat M."/>
            <person name="Bonnefoy V."/>
            <person name="Bruneel O."/>
            <person name="Chandler M."/>
            <person name="Cleiss J."/>
            <person name="Duran R."/>
            <person name="Elbaz-Poulichet F."/>
            <person name="Fonknechten N."/>
            <person name="Lauga B."/>
            <person name="Mornico D."/>
            <person name="Ortet P."/>
            <person name="Schaeffer C."/>
            <person name="Siguier P."/>
            <person name="Alexander Thil Smith A."/>
            <person name="Van Dorsselaer A."/>
            <person name="Weissenbach J."/>
            <person name="Medigue C."/>
            <person name="Le Paslier D."/>
        </authorList>
    </citation>
    <scope>NUCLEOTIDE SEQUENCE</scope>
</reference>
<dbReference type="EMBL" id="CABM01000042">
    <property type="protein sequence ID" value="CBH97155.1"/>
    <property type="molecule type" value="Genomic_DNA"/>
</dbReference>
<dbReference type="Pfam" id="PF00990">
    <property type="entry name" value="GGDEF"/>
    <property type="match status" value="1"/>
</dbReference>
<dbReference type="InterPro" id="IPR001633">
    <property type="entry name" value="EAL_dom"/>
</dbReference>
<dbReference type="SMART" id="SM00052">
    <property type="entry name" value="EAL"/>
    <property type="match status" value="1"/>
</dbReference>
<dbReference type="PROSITE" id="PS50887">
    <property type="entry name" value="GGDEF"/>
    <property type="match status" value="1"/>
</dbReference>
<dbReference type="PANTHER" id="PTHR44757">
    <property type="entry name" value="DIGUANYLATE CYCLASE DGCP"/>
    <property type="match status" value="1"/>
</dbReference>
<organism evidence="3">
    <name type="scientific">mine drainage metagenome</name>
    <dbReference type="NCBI Taxonomy" id="410659"/>
    <lineage>
        <taxon>unclassified sequences</taxon>
        <taxon>metagenomes</taxon>
        <taxon>ecological metagenomes</taxon>
    </lineage>
</organism>
<accession>E6PQF1</accession>
<dbReference type="Gene3D" id="1.20.120.30">
    <property type="entry name" value="Aspartate receptor, ligand-binding domain"/>
    <property type="match status" value="1"/>
</dbReference>
<dbReference type="InterPro" id="IPR052155">
    <property type="entry name" value="Biofilm_reg_signaling"/>
</dbReference>
<evidence type="ECO:0000259" key="2">
    <source>
        <dbReference type="PROSITE" id="PS50887"/>
    </source>
</evidence>
<dbReference type="Pfam" id="PF00563">
    <property type="entry name" value="EAL"/>
    <property type="match status" value="1"/>
</dbReference>
<dbReference type="FunFam" id="3.30.70.270:FF:000001">
    <property type="entry name" value="Diguanylate cyclase domain protein"/>
    <property type="match status" value="1"/>
</dbReference>
<dbReference type="SUPFAM" id="SSF55073">
    <property type="entry name" value="Nucleotide cyclase"/>
    <property type="match status" value="1"/>
</dbReference>
<dbReference type="CDD" id="cd01948">
    <property type="entry name" value="EAL"/>
    <property type="match status" value="1"/>
</dbReference>
<dbReference type="InterPro" id="IPR029787">
    <property type="entry name" value="Nucleotide_cyclase"/>
</dbReference>
<dbReference type="InterPro" id="IPR000160">
    <property type="entry name" value="GGDEF_dom"/>
</dbReference>
<dbReference type="AlphaFoldDB" id="E6PQF1"/>
<evidence type="ECO:0008006" key="4">
    <source>
        <dbReference type="Google" id="ProtNLM"/>
    </source>
</evidence>
<gene>
    <name evidence="3" type="ORF">CARN2_2627</name>
</gene>
<dbReference type="SMART" id="SM00267">
    <property type="entry name" value="GGDEF"/>
    <property type="match status" value="1"/>
</dbReference>
<protein>
    <recommendedName>
        <fullName evidence="4">Cyclic di-GMP phosphodiesterase Gmr</fullName>
    </recommendedName>
</protein>
<dbReference type="InterPro" id="IPR043128">
    <property type="entry name" value="Rev_trsase/Diguanyl_cyclase"/>
</dbReference>
<dbReference type="Gene3D" id="3.30.70.270">
    <property type="match status" value="1"/>
</dbReference>
<dbReference type="Gene3D" id="3.20.20.450">
    <property type="entry name" value="EAL domain"/>
    <property type="match status" value="1"/>
</dbReference>
<evidence type="ECO:0000313" key="3">
    <source>
        <dbReference type="EMBL" id="CBH97155.1"/>
    </source>
</evidence>
<dbReference type="NCBIfam" id="TIGR00254">
    <property type="entry name" value="GGDEF"/>
    <property type="match status" value="1"/>
</dbReference>
<dbReference type="CDD" id="cd01949">
    <property type="entry name" value="GGDEF"/>
    <property type="match status" value="1"/>
</dbReference>
<sequence length="634" mass="70104">MMGIVQRQAAREKDAEGFHNQAVEDEIRLRNGRVLLGSYVPLHDQGQPHGALWSLQDITSLKTQEAQIRKLINQDPLTGLANRRAFDTRLAQCLYALASSQQLVVGILDLDYFKNINDRLGHQVGDELLIEVSRRLGQVLRDTDLLARLGGDEFGLILPDCPSLDHLGDIAQRLLDAVEPPMQLNGHTESISLSLGFAVQLDGAIDGPTLLRQADMAMYAAKAGGRRQYRIFDEAMEAQVARHESLLQWVGRALREHRLELHYQPILSFTTDAKGLLVASVRKAEALLRLRDELGTLHAAGAFEEVLDDPQLAVHIGRYVLHEAVSRALQWRAEGQRLQVCINISPRHFLDRGFLEDVKQALSAVPAGIRDLIELELTEHGSQLNGQQARDVVKACRSLGVCVSLDDFGTGSASLTHLQLLDVSTVKIDRRFTRDLFSSDADLSITYGMLRTAQMMGLNVVAEGVESSRQALALCVMGCLHLQGYVIARPMSAQQLHAWLGQWREALPWIVQIEGGLQVDDAAIQAIVTHSIGIRNLVQQTISDQDRDFYLQPNAHELCLLGTWCTRQAERYQGGSPFAALLSSHAAFHDLARHGMTEPGMVEPAALEAASQRVRQAFWDALLGCNATEADQQA</sequence>
<comment type="caution">
    <text evidence="3">The sequence shown here is derived from an EMBL/GenBank/DDBJ whole genome shotgun (WGS) entry which is preliminary data.</text>
</comment>
<dbReference type="PROSITE" id="PS50883">
    <property type="entry name" value="EAL"/>
    <property type="match status" value="1"/>
</dbReference>